<keyword evidence="5" id="KW-1185">Reference proteome</keyword>
<feature type="domain" description="Zn(2)-C6 fungal-type" evidence="3">
    <location>
        <begin position="33"/>
        <end position="67"/>
    </location>
</feature>
<dbReference type="InterPro" id="IPR036864">
    <property type="entry name" value="Zn2-C6_fun-type_DNA-bd_sf"/>
</dbReference>
<dbReference type="CDD" id="cd12148">
    <property type="entry name" value="fungal_TF_MHR"/>
    <property type="match status" value="1"/>
</dbReference>
<dbReference type="PROSITE" id="PS00463">
    <property type="entry name" value="ZN2_CY6_FUNGAL_1"/>
    <property type="match status" value="1"/>
</dbReference>
<dbReference type="InterPro" id="IPR001138">
    <property type="entry name" value="Zn2Cys6_DnaBD"/>
</dbReference>
<reference evidence="4 5" key="1">
    <citation type="submission" date="2014-06" db="EMBL/GenBank/DDBJ databases">
        <title>Evolutionary Origins and Diversification of the Mycorrhizal Mutualists.</title>
        <authorList>
            <consortium name="DOE Joint Genome Institute"/>
            <consortium name="Mycorrhizal Genomics Consortium"/>
            <person name="Kohler A."/>
            <person name="Kuo A."/>
            <person name="Nagy L.G."/>
            <person name="Floudas D."/>
            <person name="Copeland A."/>
            <person name="Barry K.W."/>
            <person name="Cichocki N."/>
            <person name="Veneault-Fourrey C."/>
            <person name="LaButti K."/>
            <person name="Lindquist E.A."/>
            <person name="Lipzen A."/>
            <person name="Lundell T."/>
            <person name="Morin E."/>
            <person name="Murat C."/>
            <person name="Riley R."/>
            <person name="Ohm R."/>
            <person name="Sun H."/>
            <person name="Tunlid A."/>
            <person name="Henrissat B."/>
            <person name="Grigoriev I.V."/>
            <person name="Hibbett D.S."/>
            <person name="Martin F."/>
        </authorList>
    </citation>
    <scope>NUCLEOTIDE SEQUENCE [LARGE SCALE GENOMIC DNA]</scope>
    <source>
        <strain evidence="4 5">SS14</strain>
    </source>
</reference>
<dbReference type="EMBL" id="KN837118">
    <property type="protein sequence ID" value="KIJ44214.1"/>
    <property type="molecule type" value="Genomic_DNA"/>
</dbReference>
<feature type="region of interest" description="Disordered" evidence="2">
    <location>
        <begin position="1"/>
        <end position="31"/>
    </location>
</feature>
<name>A0A0C9VB62_SPHS4</name>
<accession>A0A0C9VB62</accession>
<dbReference type="Gene3D" id="4.10.240.10">
    <property type="entry name" value="Zn(2)-C6 fungal-type DNA-binding domain"/>
    <property type="match status" value="1"/>
</dbReference>
<dbReference type="SMART" id="SM00066">
    <property type="entry name" value="GAL4"/>
    <property type="match status" value="1"/>
</dbReference>
<dbReference type="Pfam" id="PF00172">
    <property type="entry name" value="Zn_clus"/>
    <property type="match status" value="1"/>
</dbReference>
<dbReference type="PANTHER" id="PTHR46910:SF38">
    <property type="entry name" value="ZN(2)-C6 FUNGAL-TYPE DOMAIN-CONTAINING PROTEIN"/>
    <property type="match status" value="1"/>
</dbReference>
<dbReference type="Proteomes" id="UP000054279">
    <property type="component" value="Unassembled WGS sequence"/>
</dbReference>
<dbReference type="OrthoDB" id="3263880at2759"/>
<feature type="compositionally biased region" description="Polar residues" evidence="2">
    <location>
        <begin position="626"/>
        <end position="638"/>
    </location>
</feature>
<dbReference type="AlphaFoldDB" id="A0A0C9VB62"/>
<gene>
    <name evidence="4" type="ORF">M422DRAFT_30390</name>
</gene>
<dbReference type="SUPFAM" id="SSF57701">
    <property type="entry name" value="Zn2/Cys6 DNA-binding domain"/>
    <property type="match status" value="1"/>
</dbReference>
<proteinExistence type="predicted"/>
<dbReference type="GO" id="GO:0000981">
    <property type="term" value="F:DNA-binding transcription factor activity, RNA polymerase II-specific"/>
    <property type="evidence" value="ECO:0007669"/>
    <property type="project" value="InterPro"/>
</dbReference>
<feature type="compositionally biased region" description="Pro residues" evidence="2">
    <location>
        <begin position="560"/>
        <end position="569"/>
    </location>
</feature>
<dbReference type="GO" id="GO:0008270">
    <property type="term" value="F:zinc ion binding"/>
    <property type="evidence" value="ECO:0007669"/>
    <property type="project" value="InterPro"/>
</dbReference>
<organism evidence="4 5">
    <name type="scientific">Sphaerobolus stellatus (strain SS14)</name>
    <dbReference type="NCBI Taxonomy" id="990650"/>
    <lineage>
        <taxon>Eukaryota</taxon>
        <taxon>Fungi</taxon>
        <taxon>Dikarya</taxon>
        <taxon>Basidiomycota</taxon>
        <taxon>Agaricomycotina</taxon>
        <taxon>Agaricomycetes</taxon>
        <taxon>Phallomycetidae</taxon>
        <taxon>Geastrales</taxon>
        <taxon>Sphaerobolaceae</taxon>
        <taxon>Sphaerobolus</taxon>
    </lineage>
</organism>
<feature type="compositionally biased region" description="Low complexity" evidence="2">
    <location>
        <begin position="9"/>
        <end position="18"/>
    </location>
</feature>
<dbReference type="PROSITE" id="PS50048">
    <property type="entry name" value="ZN2_CY6_FUNGAL_2"/>
    <property type="match status" value="1"/>
</dbReference>
<dbReference type="InterPro" id="IPR050987">
    <property type="entry name" value="AtrR-like"/>
</dbReference>
<feature type="region of interest" description="Disordered" evidence="2">
    <location>
        <begin position="617"/>
        <end position="645"/>
    </location>
</feature>
<protein>
    <recommendedName>
        <fullName evidence="3">Zn(2)-C6 fungal-type domain-containing protein</fullName>
    </recommendedName>
</protein>
<feature type="region of interest" description="Disordered" evidence="2">
    <location>
        <begin position="548"/>
        <end position="572"/>
    </location>
</feature>
<evidence type="ECO:0000313" key="5">
    <source>
        <dbReference type="Proteomes" id="UP000054279"/>
    </source>
</evidence>
<sequence length="749" mass="83158">MTTSTEGGPSSSKAPTSKKPSHQPKSGRQQFSACGACRMRRVRCDLKDRGDSNACSNCLEHGFNCVDEFRAKGKTGTGGKLLRRGRRIQQVEAVYGPAAAGTTPDQSPPPSQSVIPRLDPRFLDSRFYARFHIQRPILEPVEFKARYTAFFNGDGEAIGIPGQLLAMLLVVWAASYGVDHYGEMEPSEGPQAILTRRERTNEMVRELIQLIDIHGILRKPSWDGVRVILLIMPLTEDVADPLERLTMYETAINQVYTLCSIAPPRSVNSGQGDHVDAMVRARIYWYAFVHEGVTTGLRGGRLHLNDDDLASFQTVHDRALTHSQLNISLSRRWALAPLRLASACRRINSVLTGPKARDRQNIDERGLKDAWEAIERSWEEFESLRQLGLLGILTVEDANRFVDGWKIFIFEAHNVIRELLKQRLRALKTGEGAIGPSVIDLETRIESINTISRLHAIAEAKCRDVVQHVLTMIRRHVGTSFFEYDASMVRDGCFFAGYMLATDEGTEEECESCITALSEMRWAFSKSEERIQTLKLIWEERCAKHALATRVRPSHSPSHPHGPTPPPTAPHVQYKVESDAGTWSAPAPAALAEPSPKGPTHMMEDQVARYSSVSVSDRSTISSGSPYTPASVPSTGPYAQTRMDSEDTVVRPPQEMQSVMGQHGQYYYNAAALPNLEQGGPVDGQHSYPYDGLPPSSSSMGGLEFNSMSETATYVSSDGQLYISPPTRIVSHMGQDYRNYPSLYTYPSS</sequence>
<dbReference type="CDD" id="cd00067">
    <property type="entry name" value="GAL4"/>
    <property type="match status" value="1"/>
</dbReference>
<evidence type="ECO:0000313" key="4">
    <source>
        <dbReference type="EMBL" id="KIJ44214.1"/>
    </source>
</evidence>
<evidence type="ECO:0000256" key="1">
    <source>
        <dbReference type="ARBA" id="ARBA00023242"/>
    </source>
</evidence>
<keyword evidence="1" id="KW-0539">Nucleus</keyword>
<evidence type="ECO:0000256" key="2">
    <source>
        <dbReference type="SAM" id="MobiDB-lite"/>
    </source>
</evidence>
<evidence type="ECO:0000259" key="3">
    <source>
        <dbReference type="PROSITE" id="PS50048"/>
    </source>
</evidence>
<dbReference type="HOGENOM" id="CLU_013429_1_0_1"/>
<dbReference type="PANTHER" id="PTHR46910">
    <property type="entry name" value="TRANSCRIPTION FACTOR PDR1"/>
    <property type="match status" value="1"/>
</dbReference>